<protein>
    <submittedName>
        <fullName evidence="6">MSI1</fullName>
    </submittedName>
</protein>
<dbReference type="SUPFAM" id="SSF50978">
    <property type="entry name" value="WD40 repeat-like"/>
    <property type="match status" value="1"/>
</dbReference>
<dbReference type="InterPro" id="IPR022052">
    <property type="entry name" value="Histone-bd_RBBP4-like_N"/>
</dbReference>
<dbReference type="Gene3D" id="2.130.10.10">
    <property type="entry name" value="YVTN repeat-like/Quinoprotein amine dehydrogenase"/>
    <property type="match status" value="1"/>
</dbReference>
<dbReference type="PANTHER" id="PTHR22850">
    <property type="entry name" value="WD40 REPEAT FAMILY"/>
    <property type="match status" value="1"/>
</dbReference>
<reference evidence="6" key="1">
    <citation type="journal article" date="2022" name="DNA Res.">
        <title>Genome analysis of five recently described species of the CUG-Ser clade uncovers Candida theae as a new hybrid lineage with pathogenic potential in the Candida parapsilosis species complex.</title>
        <authorList>
            <person name="Mixao V."/>
            <person name="Del Olmo V."/>
            <person name="Hegedusova E."/>
            <person name="Saus E."/>
            <person name="Pryszcz L."/>
            <person name="Cillingova A."/>
            <person name="Nosek J."/>
            <person name="Gabaldon T."/>
        </authorList>
    </citation>
    <scope>NUCLEOTIDE SEQUENCE</scope>
    <source>
        <strain evidence="6">CBS 10844</strain>
    </source>
</reference>
<evidence type="ECO:0000256" key="1">
    <source>
        <dbReference type="ARBA" id="ARBA00022574"/>
    </source>
</evidence>
<gene>
    <name evidence="6" type="ORF">KGF56_003526</name>
</gene>
<dbReference type="RefSeq" id="XP_049179455.1">
    <property type="nucleotide sequence ID" value="XM_049324867.1"/>
</dbReference>
<evidence type="ECO:0000256" key="3">
    <source>
        <dbReference type="ARBA" id="ARBA00022853"/>
    </source>
</evidence>
<dbReference type="InterPro" id="IPR015943">
    <property type="entry name" value="WD40/YVTN_repeat-like_dom_sf"/>
</dbReference>
<dbReference type="EMBL" id="JAHUZD010000122">
    <property type="protein sequence ID" value="KAI3403708.2"/>
    <property type="molecule type" value="Genomic_DNA"/>
</dbReference>
<keyword evidence="1 4" id="KW-0853">WD repeat</keyword>
<comment type="caution">
    <text evidence="6">The sequence shown here is derived from an EMBL/GenBank/DDBJ whole genome shotgun (WGS) entry which is preliminary data.</text>
</comment>
<dbReference type="AlphaFoldDB" id="A0AAI9SVA4"/>
<dbReference type="PROSITE" id="PS50082">
    <property type="entry name" value="WD_REPEATS_2"/>
    <property type="match status" value="1"/>
</dbReference>
<dbReference type="InterPro" id="IPR050459">
    <property type="entry name" value="WD_repeat_RBAP46/RBAP48/MSI1"/>
</dbReference>
<dbReference type="Pfam" id="PF00400">
    <property type="entry name" value="WD40"/>
    <property type="match status" value="2"/>
</dbReference>
<keyword evidence="3" id="KW-0156">Chromatin regulator</keyword>
<dbReference type="InterPro" id="IPR036322">
    <property type="entry name" value="WD40_repeat_dom_sf"/>
</dbReference>
<dbReference type="Pfam" id="PF12265">
    <property type="entry name" value="CAF1C_H4-bd"/>
    <property type="match status" value="1"/>
</dbReference>
<evidence type="ECO:0000313" key="6">
    <source>
        <dbReference type="EMBL" id="KAI3403708.2"/>
    </source>
</evidence>
<dbReference type="InterPro" id="IPR001680">
    <property type="entry name" value="WD40_rpt"/>
</dbReference>
<evidence type="ECO:0000256" key="2">
    <source>
        <dbReference type="ARBA" id="ARBA00022737"/>
    </source>
</evidence>
<keyword evidence="7" id="KW-1185">Reference proteome</keyword>
<evidence type="ECO:0000256" key="4">
    <source>
        <dbReference type="PROSITE-ProRule" id="PRU00221"/>
    </source>
</evidence>
<sequence>MDVASTTATATATAAIADADIETVETTDFSETMASSIDETTERNYRIWKKNAPFLYDYLSTNSLLWPSLTVQFFPDITHQSRDRNELLGNENGFLSTSSEVVLQRLLHGTFTMGQSVVDSISILQIPTCTNLKKQIDPEKLNYNQEKEEIELNLLQSSQNLKPKVLQKINQFGDVNKLKYMPQKPNVIASANNFGDIVIFERTRHKSFQKSIIDDTNVNKAQVCLTNNTSSLSNKKSEIFAMDWNRNKEGYLLSGDIKGVINLYDLTKYNKSSESLSQELYWENQSGVNDLEWFPTHDSLFGTGDENGSFKIYDTRVKPLESTISKTFVDSSINSISINANFSTALATGDSKGIIDIWDIRNMSKPISSLTNVHSDAITQLKWHPKFAQIIASSSSDHSVKIHDLSRSRHEHSDGSATTIFQHLGHMLGVNDFDWSFADDWMLASVADDNSLHIWKPCHQVSKSVAV</sequence>
<keyword evidence="2" id="KW-0677">Repeat</keyword>
<name>A0AAI9SVA4_9ASCO</name>
<dbReference type="SMART" id="SM00320">
    <property type="entry name" value="WD40"/>
    <property type="match status" value="6"/>
</dbReference>
<proteinExistence type="predicted"/>
<evidence type="ECO:0000259" key="5">
    <source>
        <dbReference type="Pfam" id="PF12265"/>
    </source>
</evidence>
<accession>A0AAI9SVA4</accession>
<feature type="domain" description="Histone-binding protein RBBP4-like N-terminal" evidence="5">
    <location>
        <begin position="44"/>
        <end position="126"/>
    </location>
</feature>
<dbReference type="Proteomes" id="UP001202479">
    <property type="component" value="Unassembled WGS sequence"/>
</dbReference>
<dbReference type="GeneID" id="73381141"/>
<evidence type="ECO:0000313" key="7">
    <source>
        <dbReference type="Proteomes" id="UP001202479"/>
    </source>
</evidence>
<organism evidence="6 7">
    <name type="scientific">Candida oxycetoniae</name>
    <dbReference type="NCBI Taxonomy" id="497107"/>
    <lineage>
        <taxon>Eukaryota</taxon>
        <taxon>Fungi</taxon>
        <taxon>Dikarya</taxon>
        <taxon>Ascomycota</taxon>
        <taxon>Saccharomycotina</taxon>
        <taxon>Pichiomycetes</taxon>
        <taxon>Debaryomycetaceae</taxon>
        <taxon>Candida/Lodderomyces clade</taxon>
        <taxon>Candida</taxon>
    </lineage>
</organism>
<feature type="repeat" description="WD" evidence="4">
    <location>
        <begin position="371"/>
        <end position="413"/>
    </location>
</feature>
<dbReference type="GO" id="GO:0006325">
    <property type="term" value="P:chromatin organization"/>
    <property type="evidence" value="ECO:0007669"/>
    <property type="project" value="UniProtKB-KW"/>
</dbReference>